<dbReference type="Pfam" id="PF22699">
    <property type="entry name" value="GMIP-like_FCH"/>
    <property type="match status" value="1"/>
</dbReference>
<keyword evidence="3" id="KW-0254">Endocytosis</keyword>
<dbReference type="InterPro" id="IPR018808">
    <property type="entry name" value="Muniscin_C"/>
</dbReference>
<dbReference type="InterPro" id="IPR031160">
    <property type="entry name" value="F_BAR_dom"/>
</dbReference>
<dbReference type="GO" id="GO:0005886">
    <property type="term" value="C:plasma membrane"/>
    <property type="evidence" value="ECO:0007669"/>
    <property type="project" value="TreeGrafter"/>
</dbReference>
<evidence type="ECO:0000256" key="1">
    <source>
        <dbReference type="ARBA" id="ARBA00004283"/>
    </source>
</evidence>
<evidence type="ECO:0000256" key="2">
    <source>
        <dbReference type="ARBA" id="ARBA00011064"/>
    </source>
</evidence>
<dbReference type="SMART" id="SM00055">
    <property type="entry name" value="FCH"/>
    <property type="match status" value="1"/>
</dbReference>
<reference evidence="11" key="1">
    <citation type="submission" date="2016-05" db="UniProtKB">
        <authorList>
            <consortium name="WormBaseParasite"/>
        </authorList>
    </citation>
    <scope>IDENTIFICATION</scope>
</reference>
<dbReference type="InterPro" id="IPR028565">
    <property type="entry name" value="MHD"/>
</dbReference>
<feature type="domain" description="F-BAR" evidence="9">
    <location>
        <begin position="16"/>
        <end position="267"/>
    </location>
</feature>
<sequence>MFHVFLHNGHCGLRRTFLGKEMFQGEKHHGYHVLYENLKQGEESVQELAQFLKDRASFEEENGKYLAKCILKTSCLSSSGDAFASSWQLTKGTLELLAEIQSSFFAALQQLLKDVVKYHEDLVRSRKRVKEQDVVDAVNLMQTTTTCLQKSKETYAQRCVELERLKKENGTSKEILKAESKVTKSRDEYRAYIDKYGRVRDEFEEKMVKAAHAFQAHDQAFLQQMKAFLGSFARVADDTAAASSQEWRKEMYYGLVEEKEGLSFKRKVNCLRHRAFNIRQQPYQLIAARENYHLLPARAITYDELQVYSQYRESIDRIDIGDIMMTFVETKGTGKDRPEVVVFEELDTVIESTTAGGTSAPSFSNTSTIVHSMSQPEPLPATAHDLLGLDSHAVDAWSNAHNQPSPGASDSSSSAAAAVTTPTTTNTQMPFSASLGRQKLALWLPGKRKKHASQSSLTSSEVPVNDFSHSQSESSGFLKKYISKSKKTATDLTTTLPEASSTSSNHVGVEDARTTASSSKSSEKGVCLKLQLLNANGMVSVMDLPLASPPPLPSVPPPEELDEEGYMIRKDSPAVVAQESRWSSCTDSSDDDEEVLRAAKFRQINIRPLNESKASVNASMDELRDAIGHINLSSSINRSNTFDRDPWSATTRTTPFSLSLSGNVRPLRAAFTGDEHLRKKFSELTGSGPLPFSVSLCGGTMARARPRSNTPTLGASCLTLHSNTHPAPAPLSRRESSGSECPFPRSDSINSLGGCGPSESPFGASTSNLLSASATINEQRVPVAMAVNEYIHAWFKGTDVTHAAVRVFGTVLISFPSSAVAVLTDLNSDLEPFKFRLTSADKIKAVLPNKQLLSSEVDAFAAPFTYFFERTLLAKWLSAQKADKPNAHFYNAEVLRYELRDVVAPPLLLTAYWKMEKENTDIRIDYRLNTDSAVQSALLNISFSTKVNGGVVSITADPKEEWCSAEGTISWKLTELSRHGECGGSLKARLAISDGPSDASQTHVQFQTSDASISGANVAVDSDDAYYLSMVRRKVLSGKYFCDPEVRK</sequence>
<accession>A0A0M3HSB7</accession>
<dbReference type="WBParaSite" id="ALUE_0000533801-mRNA-1">
    <property type="protein sequence ID" value="ALUE_0000533801-mRNA-1"/>
    <property type="gene ID" value="ALUE_0000533801"/>
</dbReference>
<dbReference type="Pfam" id="PF10291">
    <property type="entry name" value="muHD"/>
    <property type="match status" value="1"/>
</dbReference>
<evidence type="ECO:0000256" key="3">
    <source>
        <dbReference type="ARBA" id="ARBA00022583"/>
    </source>
</evidence>
<feature type="region of interest" description="Disordered" evidence="7">
    <location>
        <begin position="494"/>
        <end position="520"/>
    </location>
</feature>
<evidence type="ECO:0000313" key="11">
    <source>
        <dbReference type="WBParaSite" id="ALUE_0000533801-mRNA-1"/>
    </source>
</evidence>
<evidence type="ECO:0000256" key="4">
    <source>
        <dbReference type="ARBA" id="ARBA00023054"/>
    </source>
</evidence>
<dbReference type="SUPFAM" id="SSF103657">
    <property type="entry name" value="BAR/IMD domain-like"/>
    <property type="match status" value="1"/>
</dbReference>
<proteinExistence type="inferred from homology"/>
<dbReference type="InterPro" id="IPR027267">
    <property type="entry name" value="AH/BAR_dom_sf"/>
</dbReference>
<feature type="domain" description="MHD" evidence="8">
    <location>
        <begin position="780"/>
        <end position="1043"/>
    </location>
</feature>
<keyword evidence="10" id="KW-1185">Reference proteome</keyword>
<feature type="compositionally biased region" description="Polar residues" evidence="7">
    <location>
        <begin position="453"/>
        <end position="472"/>
    </location>
</feature>
<feature type="compositionally biased region" description="Low complexity" evidence="7">
    <location>
        <begin position="404"/>
        <end position="427"/>
    </location>
</feature>
<dbReference type="GO" id="GO:0072583">
    <property type="term" value="P:clathrin-dependent endocytosis"/>
    <property type="evidence" value="ECO:0007669"/>
    <property type="project" value="TreeGrafter"/>
</dbReference>
<evidence type="ECO:0000256" key="5">
    <source>
        <dbReference type="ARBA" id="ARBA00023176"/>
    </source>
</evidence>
<organism evidence="10 11">
    <name type="scientific">Ascaris lumbricoides</name>
    <name type="common">Giant roundworm</name>
    <dbReference type="NCBI Taxonomy" id="6252"/>
    <lineage>
        <taxon>Eukaryota</taxon>
        <taxon>Metazoa</taxon>
        <taxon>Ecdysozoa</taxon>
        <taxon>Nematoda</taxon>
        <taxon>Chromadorea</taxon>
        <taxon>Rhabditida</taxon>
        <taxon>Spirurina</taxon>
        <taxon>Ascaridomorpha</taxon>
        <taxon>Ascaridoidea</taxon>
        <taxon>Ascarididae</taxon>
        <taxon>Ascaris</taxon>
    </lineage>
</organism>
<dbReference type="InterPro" id="IPR054713">
    <property type="entry name" value="GMIP/FCHO2-like_FCH"/>
</dbReference>
<keyword evidence="4 6" id="KW-0175">Coiled coil</keyword>
<dbReference type="Proteomes" id="UP000036681">
    <property type="component" value="Unplaced"/>
</dbReference>
<dbReference type="GO" id="GO:0048268">
    <property type="term" value="P:clathrin coat assembly"/>
    <property type="evidence" value="ECO:0007669"/>
    <property type="project" value="TreeGrafter"/>
</dbReference>
<dbReference type="Gene3D" id="2.60.40.1170">
    <property type="entry name" value="Mu homology domain, subdomain B"/>
    <property type="match status" value="2"/>
</dbReference>
<protein>
    <submittedName>
        <fullName evidence="11">F-BAR domain-containing protein</fullName>
    </submittedName>
</protein>
<feature type="compositionally biased region" description="Polar residues" evidence="7">
    <location>
        <begin position="494"/>
        <end position="506"/>
    </location>
</feature>
<dbReference type="PANTHER" id="PTHR23065">
    <property type="entry name" value="PROLINE-SERINE-THREONINE PHOSPHATASE INTERACTING PROTEIN 1"/>
    <property type="match status" value="1"/>
</dbReference>
<dbReference type="GO" id="GO:0030136">
    <property type="term" value="C:clathrin-coated vesicle"/>
    <property type="evidence" value="ECO:0007669"/>
    <property type="project" value="TreeGrafter"/>
</dbReference>
<dbReference type="PANTHER" id="PTHR23065:SF15">
    <property type="entry name" value="AT02057P"/>
    <property type="match status" value="1"/>
</dbReference>
<evidence type="ECO:0000256" key="7">
    <source>
        <dbReference type="SAM" id="MobiDB-lite"/>
    </source>
</evidence>
<dbReference type="AlphaFoldDB" id="A0A0M3HSB7"/>
<comment type="subcellular location">
    <subcellularLocation>
        <location evidence="1">Membrane</location>
        <location evidence="1">Clathrin-coated pit</location>
        <topology evidence="1">Peripheral membrane protein</topology>
        <orientation evidence="1">Cytoplasmic side</orientation>
    </subcellularLocation>
</comment>
<dbReference type="InterPro" id="IPR001060">
    <property type="entry name" value="FCH_dom"/>
</dbReference>
<feature type="region of interest" description="Disordered" evidence="7">
    <location>
        <begin position="397"/>
        <end position="432"/>
    </location>
</feature>
<dbReference type="PROSITE" id="PS51741">
    <property type="entry name" value="F_BAR"/>
    <property type="match status" value="1"/>
</dbReference>
<dbReference type="Gene3D" id="1.20.1270.60">
    <property type="entry name" value="Arfaptin homology (AH) domain/BAR domain"/>
    <property type="match status" value="1"/>
</dbReference>
<evidence type="ECO:0000259" key="8">
    <source>
        <dbReference type="PROSITE" id="PS51072"/>
    </source>
</evidence>
<keyword evidence="5" id="KW-0472">Membrane</keyword>
<dbReference type="SUPFAM" id="SSF49447">
    <property type="entry name" value="Second domain of Mu2 adaptin subunit (ap50) of ap2 adaptor"/>
    <property type="match status" value="1"/>
</dbReference>
<dbReference type="GO" id="GO:0005905">
    <property type="term" value="C:clathrin-coated pit"/>
    <property type="evidence" value="ECO:0007669"/>
    <property type="project" value="UniProtKB-SubCell"/>
</dbReference>
<evidence type="ECO:0000313" key="10">
    <source>
        <dbReference type="Proteomes" id="UP000036681"/>
    </source>
</evidence>
<comment type="similarity">
    <text evidence="2">Belongs to the FCHO family.</text>
</comment>
<feature type="region of interest" description="Disordered" evidence="7">
    <location>
        <begin position="451"/>
        <end position="472"/>
    </location>
</feature>
<dbReference type="InterPro" id="IPR036168">
    <property type="entry name" value="AP2_Mu_C_sf"/>
</dbReference>
<name>A0A0M3HSB7_ASCLU</name>
<evidence type="ECO:0000259" key="9">
    <source>
        <dbReference type="PROSITE" id="PS51741"/>
    </source>
</evidence>
<dbReference type="PROSITE" id="PS51072">
    <property type="entry name" value="MHD"/>
    <property type="match status" value="1"/>
</dbReference>
<keyword evidence="5" id="KW-0168">Coated pit</keyword>
<evidence type="ECO:0000256" key="6">
    <source>
        <dbReference type="PROSITE-ProRule" id="PRU01077"/>
    </source>
</evidence>